<comment type="caution">
    <text evidence="1">The sequence shown here is derived from an EMBL/GenBank/DDBJ whole genome shotgun (WGS) entry which is preliminary data.</text>
</comment>
<gene>
    <name evidence="1" type="ORF">F4821DRAFT_218785</name>
</gene>
<evidence type="ECO:0000313" key="1">
    <source>
        <dbReference type="EMBL" id="KAI6082258.1"/>
    </source>
</evidence>
<organism evidence="1 2">
    <name type="scientific">Hypoxylon rubiginosum</name>
    <dbReference type="NCBI Taxonomy" id="110542"/>
    <lineage>
        <taxon>Eukaryota</taxon>
        <taxon>Fungi</taxon>
        <taxon>Dikarya</taxon>
        <taxon>Ascomycota</taxon>
        <taxon>Pezizomycotina</taxon>
        <taxon>Sordariomycetes</taxon>
        <taxon>Xylariomycetidae</taxon>
        <taxon>Xylariales</taxon>
        <taxon>Hypoxylaceae</taxon>
        <taxon>Hypoxylon</taxon>
    </lineage>
</organism>
<dbReference type="EMBL" id="MU394375">
    <property type="protein sequence ID" value="KAI6082258.1"/>
    <property type="molecule type" value="Genomic_DNA"/>
</dbReference>
<sequence>MIGFKLTTWDIPSRLARVQPQHHNRYQCPYSKCFHAIYERSDLPCARSSFEDYSKLNEHVLKYHAEKDSGSRPTSEKLTEEDQEDLVELEEDANIACHGKRKEEENLPKPSEVSPNKRKRGKNPPRPSKGNSNRPKKETPPSTQTFSHKMTPEKTNQFRAWKEHPRTRQLGKEERYWAMCRFIFDLEDETMFAGQTPFYDYLLLGQPSWSLPIESREGSLEDQLAQWLNVPAQNLQADPLMLDNDGFRPAGSWAMTHGPLTNDSGYVSLPTNSASGDQATQSSGSQPQFSFPSPVFDIKSDGVSGAHPSLGNVYLSCIPDEDCQDSAGASG</sequence>
<accession>A0ACC0CP64</accession>
<proteinExistence type="predicted"/>
<protein>
    <submittedName>
        <fullName evidence="1">Uncharacterized protein</fullName>
    </submittedName>
</protein>
<reference evidence="1 2" key="1">
    <citation type="journal article" date="2022" name="New Phytol.">
        <title>Ecological generalism drives hyperdiversity of secondary metabolite gene clusters in xylarialean endophytes.</title>
        <authorList>
            <person name="Franco M.E.E."/>
            <person name="Wisecaver J.H."/>
            <person name="Arnold A.E."/>
            <person name="Ju Y.M."/>
            <person name="Slot J.C."/>
            <person name="Ahrendt S."/>
            <person name="Moore L.P."/>
            <person name="Eastman K.E."/>
            <person name="Scott K."/>
            <person name="Konkel Z."/>
            <person name="Mondo S.J."/>
            <person name="Kuo A."/>
            <person name="Hayes R.D."/>
            <person name="Haridas S."/>
            <person name="Andreopoulos B."/>
            <person name="Riley R."/>
            <person name="LaButti K."/>
            <person name="Pangilinan J."/>
            <person name="Lipzen A."/>
            <person name="Amirebrahimi M."/>
            <person name="Yan J."/>
            <person name="Adam C."/>
            <person name="Keymanesh K."/>
            <person name="Ng V."/>
            <person name="Louie K."/>
            <person name="Northen T."/>
            <person name="Drula E."/>
            <person name="Henrissat B."/>
            <person name="Hsieh H.M."/>
            <person name="Youens-Clark K."/>
            <person name="Lutzoni F."/>
            <person name="Miadlikowska J."/>
            <person name="Eastwood D.C."/>
            <person name="Hamelin R.C."/>
            <person name="Grigoriev I.V."/>
            <person name="U'Ren J.M."/>
        </authorList>
    </citation>
    <scope>NUCLEOTIDE SEQUENCE [LARGE SCALE GENOMIC DNA]</scope>
    <source>
        <strain evidence="1 2">ER1909</strain>
    </source>
</reference>
<dbReference type="Proteomes" id="UP001497680">
    <property type="component" value="Unassembled WGS sequence"/>
</dbReference>
<name>A0ACC0CP64_9PEZI</name>
<evidence type="ECO:0000313" key="2">
    <source>
        <dbReference type="Proteomes" id="UP001497680"/>
    </source>
</evidence>
<keyword evidence="2" id="KW-1185">Reference proteome</keyword>